<feature type="non-terminal residue" evidence="2">
    <location>
        <position position="1408"/>
    </location>
</feature>
<dbReference type="InterPro" id="IPR053786">
    <property type="entry name" value="LEPRxLL_CS"/>
</dbReference>
<dbReference type="EMBL" id="ATBP01000753">
    <property type="protein sequence ID" value="ETR69046.1"/>
    <property type="molecule type" value="Genomic_DNA"/>
</dbReference>
<accession>A0A1V1P2R4</accession>
<dbReference type="Proteomes" id="UP000189670">
    <property type="component" value="Unassembled WGS sequence"/>
</dbReference>
<dbReference type="InterPro" id="IPR047881">
    <property type="entry name" value="LktA_repeat"/>
</dbReference>
<evidence type="ECO:0000313" key="2">
    <source>
        <dbReference type="EMBL" id="ETR69046.1"/>
    </source>
</evidence>
<feature type="compositionally biased region" description="Polar residues" evidence="1">
    <location>
        <begin position="52"/>
        <end position="61"/>
    </location>
</feature>
<comment type="caution">
    <text evidence="2">The sequence shown here is derived from an EMBL/GenBank/DDBJ whole genome shotgun (WGS) entry which is preliminary data.</text>
</comment>
<name>A0A1V1P2R4_9BACT</name>
<sequence>MKKPTHAPNPFKLELLEPRLLLSADPMTETVQAIVPDITESVIVESLNSLDTPKQNDSVSLISQPSDDDPQESDDIIEETDFYDLNVPDGKLSLNDISNHTLDLSDITDDLTLLFDSTNSLSIKNVISNESPSLLGDTQFSLDEIDTIIGGQGQNTFIFEEGTTFDGIIDSSFGENDTLSISGGDRIWEIRGFDTGTVDNIDFLGIENLKGGADNKDTFVFESSGHISGTIDGGDAGFDTLSLLGKHHRVKYSAIDPSSGTVNRDNDIITYTGLEPIFDNTDTTHRMIGLSNSDDTDAVLSQNGSQLSLTGSTFEGITFNNPSASLTIQGLEGTDTITVQSLNLDHTQLIIEAENIILPADNTIESSADIYFNATDQDVNQITHTNNLQDRSASIEIFGDIQTSQNITLTATVLRNVDIHNDSNTTLDTETLSNAVVHIRNATINAAKFEVLASSDGVVITHNTIDNAKNEISDKVYASIEESCQIAASQVTIRASRGTDYQATGRDAYNHISGDTQAWIKDSDITSGGDVSIVAEDNIKMSAASPELTLDLSTITSESTISAASARNYLSGNVDAHLINSTLTVTGENTVSISALRNTQIKSRAETDHLTETNGLASGYSVNLEGTYSSNILLGHTKASIESSDVNAPDSNIQVIAKETSAVDARSAIAASSDVNASLYQDFSSTVGTSIAFNALGWNPENAGIQALDALANTSFATSSPMDVNAYILDSTVTAGKLDINASLETKLNATVSNTAETKSSSAFGAAGMSTSGILSSNMLNTTVKAYINNTSETKKMTTQNELTINANDISEVYANSKIVSSAIITGDGGMSILNENKDLVIDADFETSDGVNSIKYGDRVRVAGDYANGGHQNGAYIYMGAQDTIDLSQQDYTNKDYWKEIPETQLIPEGYNLTDSDSVAIGGMVVCNDVRTDVQSFINNAEIAVGYSTITAHESAKIHATADSTAESSGGSAYGSGTSIAANGIIATNLILSKANAYITGSLITTTVGDLSIDAQNTSIIDAINNSVTTTGDTAVGASLAFNTIGWEAQNLLFQTIDAIIGTDIGDEKPAEVKAYIEDSNLTIAGNVSLNAASKAEITSSVSNDATSSASALVNASGMAVSGVLASNMVSSLAQAYIESTDTKGQVHVTGNITINAKDEADIVATNIMKAISTTTNDGGASLAAGLFNAVFDEYDYTSKSGTQTLSKNDKVRIASDHESNAVKEGLYIFIGAEDAELDLTKEDYTNRDKWRRFTSASASELIPNIGNVTDSDSQAFGGIIVRNDLRSGVDSYIKNAVVETQGTVSLTADEAATIIAFDSSTVTSSGGSCYGSGTSNAVSGIIATNLVQSHANAFIMNSEITTTNASDLTINAKNTSLIDATVNSTIASGDMAVGVTLAFNTIGWDA</sequence>
<gene>
    <name evidence="2" type="ORF">OMM_09927</name>
</gene>
<protein>
    <submittedName>
        <fullName evidence="2">Uncharacterized protein</fullName>
    </submittedName>
</protein>
<organism evidence="2 3">
    <name type="scientific">Candidatus Magnetoglobus multicellularis str. Araruama</name>
    <dbReference type="NCBI Taxonomy" id="890399"/>
    <lineage>
        <taxon>Bacteria</taxon>
        <taxon>Pseudomonadati</taxon>
        <taxon>Thermodesulfobacteriota</taxon>
        <taxon>Desulfobacteria</taxon>
        <taxon>Desulfobacterales</taxon>
        <taxon>Desulfobacteraceae</taxon>
        <taxon>Candidatus Magnetoglobus</taxon>
    </lineage>
</organism>
<evidence type="ECO:0000313" key="3">
    <source>
        <dbReference type="Proteomes" id="UP000189670"/>
    </source>
</evidence>
<evidence type="ECO:0000256" key="1">
    <source>
        <dbReference type="SAM" id="MobiDB-lite"/>
    </source>
</evidence>
<reference evidence="3" key="1">
    <citation type="submission" date="2012-11" db="EMBL/GenBank/DDBJ databases">
        <authorList>
            <person name="Lucero-Rivera Y.E."/>
            <person name="Tovar-Ramirez D."/>
        </authorList>
    </citation>
    <scope>NUCLEOTIDE SEQUENCE [LARGE SCALE GENOMIC DNA]</scope>
    <source>
        <strain evidence="3">Araruama</strain>
    </source>
</reference>
<proteinExistence type="predicted"/>
<feature type="region of interest" description="Disordered" evidence="1">
    <location>
        <begin position="52"/>
        <end position="73"/>
    </location>
</feature>
<dbReference type="NCBIfam" id="NF012209">
    <property type="entry name" value="LEPR-8K"/>
    <property type="match status" value="1"/>
</dbReference>
<dbReference type="NCBIfam" id="NF012206">
    <property type="entry name" value="LktA_tand_53"/>
    <property type="match status" value="2"/>
</dbReference>